<dbReference type="PIRSF" id="PIRSF021700">
    <property type="entry name" value="3_dmu_93_MTrfase"/>
    <property type="match status" value="1"/>
</dbReference>
<reference evidence="2" key="1">
    <citation type="submission" date="2020-02" db="EMBL/GenBank/DDBJ databases">
        <authorList>
            <person name="Palmer J.M."/>
        </authorList>
    </citation>
    <scope>NUCLEOTIDE SEQUENCE</scope>
    <source>
        <strain evidence="2">EPUS1.4</strain>
        <tissue evidence="2">Thallus</tissue>
    </source>
</reference>
<accession>A0A8H7AB47</accession>
<gene>
    <name evidence="2" type="ORF">GJ744_003068</name>
</gene>
<feature type="domain" description="PhnB-like" evidence="1">
    <location>
        <begin position="10"/>
        <end position="136"/>
    </location>
</feature>
<evidence type="ECO:0000259" key="1">
    <source>
        <dbReference type="Pfam" id="PF06983"/>
    </source>
</evidence>
<dbReference type="CDD" id="cd06588">
    <property type="entry name" value="PhnB_like"/>
    <property type="match status" value="1"/>
</dbReference>
<name>A0A8H7AB47_9EURO</name>
<proteinExistence type="predicted"/>
<dbReference type="PANTHER" id="PTHR33990:SF2">
    <property type="entry name" value="PHNB-LIKE DOMAIN-CONTAINING PROTEIN"/>
    <property type="match status" value="1"/>
</dbReference>
<dbReference type="InterPro" id="IPR028973">
    <property type="entry name" value="PhnB-like"/>
</dbReference>
<dbReference type="PANTHER" id="PTHR33990">
    <property type="entry name" value="PROTEIN YJDN-RELATED"/>
    <property type="match status" value="1"/>
</dbReference>
<dbReference type="AlphaFoldDB" id="A0A8H7AB47"/>
<keyword evidence="3" id="KW-1185">Reference proteome</keyword>
<dbReference type="EMBL" id="JAACFV010000158">
    <property type="protein sequence ID" value="KAF7503871.1"/>
    <property type="molecule type" value="Genomic_DNA"/>
</dbReference>
<comment type="caution">
    <text evidence="2">The sequence shown here is derived from an EMBL/GenBank/DDBJ whole genome shotgun (WGS) entry which is preliminary data.</text>
</comment>
<evidence type="ECO:0000313" key="2">
    <source>
        <dbReference type="EMBL" id="KAF7503871.1"/>
    </source>
</evidence>
<evidence type="ECO:0000313" key="3">
    <source>
        <dbReference type="Proteomes" id="UP000606974"/>
    </source>
</evidence>
<sequence length="179" mass="19834">MPLSHSSSLITPCLWFDNEGEEAAKFYTSIFPDSEIGHVSRYTEAGQDQHHQPAGKVLTVNFTLSGTRFLALNGGSPDPKPGSDLNFKFTEAISFQIDCKDQDEVDYYWTRLLEGGGKEARCGWLKDRFGLSWQVVPVQLKEYLGGKGDGQGGKRAMERMMGMGKLDIEGLREAYEGTG</sequence>
<dbReference type="Pfam" id="PF06983">
    <property type="entry name" value="3-dmu-9_3-mt"/>
    <property type="match status" value="1"/>
</dbReference>
<dbReference type="SUPFAM" id="SSF54593">
    <property type="entry name" value="Glyoxalase/Bleomycin resistance protein/Dihydroxybiphenyl dioxygenase"/>
    <property type="match status" value="1"/>
</dbReference>
<dbReference type="OrthoDB" id="10255422at2759"/>
<dbReference type="Gene3D" id="3.10.180.10">
    <property type="entry name" value="2,3-Dihydroxybiphenyl 1,2-Dioxygenase, domain 1"/>
    <property type="match status" value="1"/>
</dbReference>
<dbReference type="Proteomes" id="UP000606974">
    <property type="component" value="Unassembled WGS sequence"/>
</dbReference>
<dbReference type="InterPro" id="IPR009725">
    <property type="entry name" value="3_dmu_93_MTrfase"/>
</dbReference>
<protein>
    <recommendedName>
        <fullName evidence="1">PhnB-like domain-containing protein</fullName>
    </recommendedName>
</protein>
<dbReference type="InterPro" id="IPR029068">
    <property type="entry name" value="Glyas_Bleomycin-R_OHBP_Dase"/>
</dbReference>
<organism evidence="2 3">
    <name type="scientific">Endocarpon pusillum</name>
    <dbReference type="NCBI Taxonomy" id="364733"/>
    <lineage>
        <taxon>Eukaryota</taxon>
        <taxon>Fungi</taxon>
        <taxon>Dikarya</taxon>
        <taxon>Ascomycota</taxon>
        <taxon>Pezizomycotina</taxon>
        <taxon>Eurotiomycetes</taxon>
        <taxon>Chaetothyriomycetidae</taxon>
        <taxon>Verrucariales</taxon>
        <taxon>Verrucariaceae</taxon>
        <taxon>Endocarpon</taxon>
    </lineage>
</organism>